<keyword evidence="2" id="KW-1133">Transmembrane helix</keyword>
<keyword evidence="2" id="KW-0812">Transmembrane</keyword>
<keyword evidence="4" id="KW-1185">Reference proteome</keyword>
<evidence type="ECO:0000313" key="4">
    <source>
        <dbReference type="Proteomes" id="UP000250043"/>
    </source>
</evidence>
<dbReference type="AlphaFoldDB" id="A0A8E2AQJ2"/>
<sequence>MGASTQHDYIPLSPSDEDRQLLSDGNDFFDEPGSSQTGMPIWSRGWTLFLVACIFSAALSAINLATLSTVRTIHALPTPIRTPSVYMGLDTLRGKNSSLCRSRVTYPESAATFDGDKIRTKTWVLMRNDNMTLRFGGGVSAYLDFRIPDYGLENCTLSLKRNDSSPSSHQGLNFAEVEIWLLSNEGKLTDKVLVDTLRFAKGTEDTTPPFFCPAQSHVFFQLRCLVEDCQIQIPLQNVTAMTARLDSRLQTSFSLTQYEALSCI</sequence>
<reference evidence="3 4" key="1">
    <citation type="submission" date="2016-07" db="EMBL/GenBank/DDBJ databases">
        <title>Draft genome of the white-rot fungus Obba rivulosa 3A-2.</title>
        <authorList>
            <consortium name="DOE Joint Genome Institute"/>
            <person name="Miettinen O."/>
            <person name="Riley R."/>
            <person name="Acob R."/>
            <person name="Barry K."/>
            <person name="Cullen D."/>
            <person name="De Vries R."/>
            <person name="Hainaut M."/>
            <person name="Hatakka A."/>
            <person name="Henrissat B."/>
            <person name="Hilden K."/>
            <person name="Kuo R."/>
            <person name="Labutti K."/>
            <person name="Lipzen A."/>
            <person name="Makela M.R."/>
            <person name="Sandor L."/>
            <person name="Spatafora J.W."/>
            <person name="Grigoriev I.V."/>
            <person name="Hibbett D.S."/>
        </authorList>
    </citation>
    <scope>NUCLEOTIDE SEQUENCE [LARGE SCALE GENOMIC DNA]</scope>
    <source>
        <strain evidence="3 4">3A-2</strain>
    </source>
</reference>
<feature type="transmembrane region" description="Helical" evidence="2">
    <location>
        <begin position="46"/>
        <end position="67"/>
    </location>
</feature>
<evidence type="ECO:0000256" key="2">
    <source>
        <dbReference type="SAM" id="Phobius"/>
    </source>
</evidence>
<keyword evidence="2" id="KW-0472">Membrane</keyword>
<accession>A0A8E2AQJ2</accession>
<name>A0A8E2AQJ2_9APHY</name>
<proteinExistence type="predicted"/>
<protein>
    <recommendedName>
        <fullName evidence="5">Ubiquitin 3 binding protein But2 C-terminal domain-containing protein</fullName>
    </recommendedName>
</protein>
<evidence type="ECO:0000256" key="1">
    <source>
        <dbReference type="SAM" id="MobiDB-lite"/>
    </source>
</evidence>
<dbReference type="Proteomes" id="UP000250043">
    <property type="component" value="Unassembled WGS sequence"/>
</dbReference>
<dbReference type="OrthoDB" id="2752169at2759"/>
<feature type="region of interest" description="Disordered" evidence="1">
    <location>
        <begin position="1"/>
        <end position="29"/>
    </location>
</feature>
<evidence type="ECO:0000313" key="3">
    <source>
        <dbReference type="EMBL" id="OCH88791.1"/>
    </source>
</evidence>
<dbReference type="EMBL" id="KV722443">
    <property type="protein sequence ID" value="OCH88791.1"/>
    <property type="molecule type" value="Genomic_DNA"/>
</dbReference>
<evidence type="ECO:0008006" key="5">
    <source>
        <dbReference type="Google" id="ProtNLM"/>
    </source>
</evidence>
<gene>
    <name evidence="3" type="ORF">OBBRIDRAFT_733742</name>
</gene>
<organism evidence="3 4">
    <name type="scientific">Obba rivulosa</name>
    <dbReference type="NCBI Taxonomy" id="1052685"/>
    <lineage>
        <taxon>Eukaryota</taxon>
        <taxon>Fungi</taxon>
        <taxon>Dikarya</taxon>
        <taxon>Basidiomycota</taxon>
        <taxon>Agaricomycotina</taxon>
        <taxon>Agaricomycetes</taxon>
        <taxon>Polyporales</taxon>
        <taxon>Gelatoporiaceae</taxon>
        <taxon>Obba</taxon>
    </lineage>
</organism>